<dbReference type="AlphaFoldDB" id="A0A553R455"/>
<organism evidence="1 2">
    <name type="scientific">Danionella cerebrum</name>
    <dbReference type="NCBI Taxonomy" id="2873325"/>
    <lineage>
        <taxon>Eukaryota</taxon>
        <taxon>Metazoa</taxon>
        <taxon>Chordata</taxon>
        <taxon>Craniata</taxon>
        <taxon>Vertebrata</taxon>
        <taxon>Euteleostomi</taxon>
        <taxon>Actinopterygii</taxon>
        <taxon>Neopterygii</taxon>
        <taxon>Teleostei</taxon>
        <taxon>Ostariophysi</taxon>
        <taxon>Cypriniformes</taxon>
        <taxon>Danionidae</taxon>
        <taxon>Danioninae</taxon>
        <taxon>Danionella</taxon>
    </lineage>
</organism>
<name>A0A553R455_9TELE</name>
<accession>A0A553R455</accession>
<evidence type="ECO:0000313" key="2">
    <source>
        <dbReference type="Proteomes" id="UP000316079"/>
    </source>
</evidence>
<dbReference type="EMBL" id="SRMA01025248">
    <property type="protein sequence ID" value="TRY96947.1"/>
    <property type="molecule type" value="Genomic_DNA"/>
</dbReference>
<reference evidence="1 2" key="1">
    <citation type="journal article" date="2019" name="Sci. Data">
        <title>Hybrid genome assembly and annotation of Danionella translucida.</title>
        <authorList>
            <person name="Kadobianskyi M."/>
            <person name="Schulze L."/>
            <person name="Schuelke M."/>
            <person name="Judkewitz B."/>
        </authorList>
    </citation>
    <scope>NUCLEOTIDE SEQUENCE [LARGE SCALE GENOMIC DNA]</scope>
    <source>
        <strain evidence="1 2">Bolton</strain>
    </source>
</reference>
<dbReference type="EMBL" id="SRMA01025248">
    <property type="protein sequence ID" value="TRY96946.1"/>
    <property type="molecule type" value="Genomic_DNA"/>
</dbReference>
<evidence type="ECO:0000313" key="1">
    <source>
        <dbReference type="EMBL" id="TRY96947.1"/>
    </source>
</evidence>
<dbReference type="Proteomes" id="UP000316079">
    <property type="component" value="Unassembled WGS sequence"/>
</dbReference>
<gene>
    <name evidence="1" type="ORF">DNTS_014290</name>
</gene>
<sequence>MDRLFIGFLLLRATEIVYENTRPKEASNCWRYRQNPMGICHTATSKKIDNIKPLRKYDAYTDQVGHRL</sequence>
<dbReference type="OrthoDB" id="8958081at2759"/>
<reference evidence="1" key="2">
    <citation type="submission" date="2019-04" db="EMBL/GenBank/DDBJ databases">
        <authorList>
            <person name="Kadobianskyi M."/>
            <person name="Schulze L."/>
            <person name="Schuelke M."/>
            <person name="Judkewitz B."/>
        </authorList>
    </citation>
    <scope>NUCLEOTIDE SEQUENCE</scope>
    <source>
        <strain evidence="1">Bolton</strain>
        <tissue evidence="1">Whole-body</tissue>
    </source>
</reference>
<keyword evidence="2" id="KW-1185">Reference proteome</keyword>
<comment type="caution">
    <text evidence="1">The sequence shown here is derived from an EMBL/GenBank/DDBJ whole genome shotgun (WGS) entry which is preliminary data.</text>
</comment>
<proteinExistence type="predicted"/>
<protein>
    <submittedName>
        <fullName evidence="1">Uncharacterized protein</fullName>
    </submittedName>
</protein>